<dbReference type="AlphaFoldDB" id="A0A6A5S5B9"/>
<keyword evidence="2" id="KW-0472">Membrane</keyword>
<dbReference type="PANTHER" id="PTHR48022:SF6">
    <property type="entry name" value="MSTA PROTEIN-RELATED"/>
    <property type="match status" value="1"/>
</dbReference>
<evidence type="ECO:0000256" key="1">
    <source>
        <dbReference type="ARBA" id="ARBA00004141"/>
    </source>
</evidence>
<dbReference type="InterPro" id="IPR036259">
    <property type="entry name" value="MFS_trans_sf"/>
</dbReference>
<dbReference type="Gene3D" id="1.20.1250.20">
    <property type="entry name" value="MFS general substrate transporter like domains"/>
    <property type="match status" value="1"/>
</dbReference>
<feature type="transmembrane region" description="Helical" evidence="2">
    <location>
        <begin position="127"/>
        <end position="149"/>
    </location>
</feature>
<dbReference type="GO" id="GO:0016020">
    <property type="term" value="C:membrane"/>
    <property type="evidence" value="ECO:0007669"/>
    <property type="project" value="UniProtKB-SubCell"/>
</dbReference>
<dbReference type="GO" id="GO:0005351">
    <property type="term" value="F:carbohydrate:proton symporter activity"/>
    <property type="evidence" value="ECO:0007669"/>
    <property type="project" value="TreeGrafter"/>
</dbReference>
<comment type="subcellular location">
    <subcellularLocation>
        <location evidence="1">Membrane</location>
        <topology evidence="1">Multi-pass membrane protein</topology>
    </subcellularLocation>
</comment>
<keyword evidence="2" id="KW-0812">Transmembrane</keyword>
<reference evidence="3" key="1">
    <citation type="journal article" date="2020" name="Stud. Mycol.">
        <title>101 Dothideomycetes genomes: a test case for predicting lifestyles and emergence of pathogens.</title>
        <authorList>
            <person name="Haridas S."/>
            <person name="Albert R."/>
            <person name="Binder M."/>
            <person name="Bloem J."/>
            <person name="Labutti K."/>
            <person name="Salamov A."/>
            <person name="Andreopoulos B."/>
            <person name="Baker S."/>
            <person name="Barry K."/>
            <person name="Bills G."/>
            <person name="Bluhm B."/>
            <person name="Cannon C."/>
            <person name="Castanera R."/>
            <person name="Culley D."/>
            <person name="Daum C."/>
            <person name="Ezra D."/>
            <person name="Gonzalez J."/>
            <person name="Henrissat B."/>
            <person name="Kuo A."/>
            <person name="Liang C."/>
            <person name="Lipzen A."/>
            <person name="Lutzoni F."/>
            <person name="Magnuson J."/>
            <person name="Mondo S."/>
            <person name="Nolan M."/>
            <person name="Ohm R."/>
            <person name="Pangilinan J."/>
            <person name="Park H.-J."/>
            <person name="Ramirez L."/>
            <person name="Alfaro M."/>
            <person name="Sun H."/>
            <person name="Tritt A."/>
            <person name="Yoshinaga Y."/>
            <person name="Zwiers L.-H."/>
            <person name="Turgeon B."/>
            <person name="Goodwin S."/>
            <person name="Spatafora J."/>
            <person name="Crous P."/>
            <person name="Grigoriev I."/>
        </authorList>
    </citation>
    <scope>NUCLEOTIDE SEQUENCE</scope>
    <source>
        <strain evidence="3">CBS 161.51</strain>
    </source>
</reference>
<dbReference type="OrthoDB" id="6612291at2759"/>
<evidence type="ECO:0000256" key="2">
    <source>
        <dbReference type="SAM" id="Phobius"/>
    </source>
</evidence>
<proteinExistence type="predicted"/>
<dbReference type="InterPro" id="IPR050360">
    <property type="entry name" value="MFS_Sugar_Transporters"/>
</dbReference>
<name>A0A6A5S5B9_9PLEO</name>
<protein>
    <submittedName>
        <fullName evidence="3">Uncharacterized protein</fullName>
    </submittedName>
</protein>
<dbReference type="Proteomes" id="UP000800038">
    <property type="component" value="Unassembled WGS sequence"/>
</dbReference>
<evidence type="ECO:0000313" key="3">
    <source>
        <dbReference type="EMBL" id="KAF1934939.1"/>
    </source>
</evidence>
<organism evidence="3 4">
    <name type="scientific">Clathrospora elynae</name>
    <dbReference type="NCBI Taxonomy" id="706981"/>
    <lineage>
        <taxon>Eukaryota</taxon>
        <taxon>Fungi</taxon>
        <taxon>Dikarya</taxon>
        <taxon>Ascomycota</taxon>
        <taxon>Pezizomycotina</taxon>
        <taxon>Dothideomycetes</taxon>
        <taxon>Pleosporomycetidae</taxon>
        <taxon>Pleosporales</taxon>
        <taxon>Diademaceae</taxon>
        <taxon>Clathrospora</taxon>
    </lineage>
</organism>
<accession>A0A6A5S5B9</accession>
<feature type="transmembrane region" description="Helical" evidence="2">
    <location>
        <begin position="169"/>
        <end position="188"/>
    </location>
</feature>
<sequence length="239" mass="27072">MLYMSEVAPKKFRGAIVAGYQFCIIRGPQLRALGTLRGQPYESQYVKDELNELVANHEYEMRNGQAGWADCFRGRWTPSRNLRRVVLGMALQMMQQWTGVNFNCRPTERFPHLDDHYRCQRLLYPHLLLDGAVGMLVCEFIIAIVGTANEGSKATGICLIDYGNMKTKIFFLSGATCTACVLFAYFLVDRMLEDTTPRHSSKWVLHSMREDMADISSLGSTEKAVSNAPAPVFRENRDA</sequence>
<evidence type="ECO:0000313" key="4">
    <source>
        <dbReference type="Proteomes" id="UP000800038"/>
    </source>
</evidence>
<gene>
    <name evidence="3" type="ORF">EJ02DRAFT_448882</name>
</gene>
<keyword evidence="2" id="KW-1133">Transmembrane helix</keyword>
<keyword evidence="4" id="KW-1185">Reference proteome</keyword>
<dbReference type="PANTHER" id="PTHR48022">
    <property type="entry name" value="PLASTIDIC GLUCOSE TRANSPORTER 4"/>
    <property type="match status" value="1"/>
</dbReference>
<dbReference type="EMBL" id="ML976341">
    <property type="protein sequence ID" value="KAF1934939.1"/>
    <property type="molecule type" value="Genomic_DNA"/>
</dbReference>